<dbReference type="CDD" id="cd10917">
    <property type="entry name" value="CE4_NodB_like_6s_7s"/>
    <property type="match status" value="1"/>
</dbReference>
<dbReference type="PANTHER" id="PTHR10587">
    <property type="entry name" value="GLYCOSYL TRANSFERASE-RELATED"/>
    <property type="match status" value="1"/>
</dbReference>
<dbReference type="InterPro" id="IPR002509">
    <property type="entry name" value="NODB_dom"/>
</dbReference>
<gene>
    <name evidence="6" type="ORF">GCM10008983_09850</name>
</gene>
<dbReference type="Gene3D" id="3.20.20.370">
    <property type="entry name" value="Glycoside hydrolase/deacetylase"/>
    <property type="match status" value="1"/>
</dbReference>
<name>A0ABN0Z6T2_9BACI</name>
<reference evidence="6 7" key="1">
    <citation type="journal article" date="2019" name="Int. J. Syst. Evol. Microbiol.">
        <title>The Global Catalogue of Microorganisms (GCM) 10K type strain sequencing project: providing services to taxonomists for standard genome sequencing and annotation.</title>
        <authorList>
            <consortium name="The Broad Institute Genomics Platform"/>
            <consortium name="The Broad Institute Genome Sequencing Center for Infectious Disease"/>
            <person name="Wu L."/>
            <person name="Ma J."/>
        </authorList>
    </citation>
    <scope>NUCLEOTIDE SEQUENCE [LARGE SCALE GENOMIC DNA]</scope>
    <source>
        <strain evidence="6 7">JCM 12149</strain>
    </source>
</reference>
<organism evidence="6 7">
    <name type="scientific">Lentibacillus halophilus</name>
    <dbReference type="NCBI Taxonomy" id="295065"/>
    <lineage>
        <taxon>Bacteria</taxon>
        <taxon>Bacillati</taxon>
        <taxon>Bacillota</taxon>
        <taxon>Bacilli</taxon>
        <taxon>Bacillales</taxon>
        <taxon>Bacillaceae</taxon>
        <taxon>Lentibacillus</taxon>
    </lineage>
</organism>
<dbReference type="SUPFAM" id="SSF88713">
    <property type="entry name" value="Glycoside hydrolase/deacetylase"/>
    <property type="match status" value="1"/>
</dbReference>
<dbReference type="PROSITE" id="PS51257">
    <property type="entry name" value="PROKAR_LIPOPROTEIN"/>
    <property type="match status" value="1"/>
</dbReference>
<accession>A0ABN0Z6T2</accession>
<evidence type="ECO:0000313" key="6">
    <source>
        <dbReference type="EMBL" id="GAA0435293.1"/>
    </source>
</evidence>
<protein>
    <recommendedName>
        <fullName evidence="5">NodB homology domain-containing protein</fullName>
    </recommendedName>
</protein>
<keyword evidence="7" id="KW-1185">Reference proteome</keyword>
<dbReference type="InterPro" id="IPR050248">
    <property type="entry name" value="Polysacc_deacetylase_ArnD"/>
</dbReference>
<dbReference type="RefSeq" id="WP_343751556.1">
    <property type="nucleotide sequence ID" value="NZ_BAAADM010000026.1"/>
</dbReference>
<feature type="signal peptide" evidence="4">
    <location>
        <begin position="1"/>
        <end position="19"/>
    </location>
</feature>
<evidence type="ECO:0000256" key="4">
    <source>
        <dbReference type="SAM" id="SignalP"/>
    </source>
</evidence>
<feature type="chain" id="PRO_5046097415" description="NodB homology domain-containing protein" evidence="4">
    <location>
        <begin position="20"/>
        <end position="287"/>
    </location>
</feature>
<evidence type="ECO:0000256" key="1">
    <source>
        <dbReference type="ARBA" id="ARBA00022723"/>
    </source>
</evidence>
<evidence type="ECO:0000256" key="2">
    <source>
        <dbReference type="ARBA" id="ARBA00022801"/>
    </source>
</evidence>
<keyword evidence="1" id="KW-0479">Metal-binding</keyword>
<feature type="region of interest" description="Disordered" evidence="3">
    <location>
        <begin position="20"/>
        <end position="81"/>
    </location>
</feature>
<dbReference type="PROSITE" id="PS51677">
    <property type="entry name" value="NODB"/>
    <property type="match status" value="1"/>
</dbReference>
<feature type="compositionally biased region" description="Acidic residues" evidence="3">
    <location>
        <begin position="59"/>
        <end position="68"/>
    </location>
</feature>
<evidence type="ECO:0000259" key="5">
    <source>
        <dbReference type="PROSITE" id="PS51677"/>
    </source>
</evidence>
<feature type="domain" description="NodB homology" evidence="5">
    <location>
        <begin position="96"/>
        <end position="279"/>
    </location>
</feature>
<evidence type="ECO:0000313" key="7">
    <source>
        <dbReference type="Proteomes" id="UP001501459"/>
    </source>
</evidence>
<dbReference type="Proteomes" id="UP001501459">
    <property type="component" value="Unassembled WGS sequence"/>
</dbReference>
<evidence type="ECO:0000256" key="3">
    <source>
        <dbReference type="SAM" id="MobiDB-lite"/>
    </source>
</evidence>
<dbReference type="Pfam" id="PF01522">
    <property type="entry name" value="Polysacc_deac_1"/>
    <property type="match status" value="1"/>
</dbReference>
<dbReference type="PANTHER" id="PTHR10587:SF133">
    <property type="entry name" value="CHITIN DEACETYLASE 1-RELATED"/>
    <property type="match status" value="1"/>
</dbReference>
<keyword evidence="2" id="KW-0378">Hydrolase</keyword>
<comment type="caution">
    <text evidence="6">The sequence shown here is derived from an EMBL/GenBank/DDBJ whole genome shotgun (WGS) entry which is preliminary data.</text>
</comment>
<dbReference type="InterPro" id="IPR011330">
    <property type="entry name" value="Glyco_hydro/deAcase_b/a-brl"/>
</dbReference>
<keyword evidence="4" id="KW-0732">Signal</keyword>
<sequence length="287" mass="32537">MRAYTIWLFAILLVLSACSATSNSEESPPDDSEKAETNSDQTAEDEEDQDEGKAKEEDEPKENDDEQEETKSEQKDPEYKMTDNYYIEPIDDADPNVVLLTIDDAPEDHAVEMAKKLKEMDAGAIFYINKMFVDQDGGKEKVKKLHDMGFPLGNHTDTHPNLSDLSEKEQREELAPVYDQIEDITGDPVKFFRAPHGVNTDVSTQMAEKRDALVMNWSYGYDFKPGYQDADKLTDIMLQPDPPGLLRDGAILLMHDRDWTNKALEDIVKGLRDQGYKILDPSLLKTP</sequence>
<dbReference type="EMBL" id="BAAADM010000026">
    <property type="protein sequence ID" value="GAA0435293.1"/>
    <property type="molecule type" value="Genomic_DNA"/>
</dbReference>
<feature type="compositionally biased region" description="Basic and acidic residues" evidence="3">
    <location>
        <begin position="69"/>
        <end position="81"/>
    </location>
</feature>
<proteinExistence type="predicted"/>